<feature type="domain" description="Dienelactone hydrolase" evidence="1">
    <location>
        <begin position="64"/>
        <end position="190"/>
    </location>
</feature>
<dbReference type="InterPro" id="IPR002925">
    <property type="entry name" value="Dienelactn_hydro"/>
</dbReference>
<dbReference type="Pfam" id="PF01738">
    <property type="entry name" value="DLH"/>
    <property type="match status" value="1"/>
</dbReference>
<keyword evidence="3" id="KW-1185">Reference proteome</keyword>
<reference evidence="2" key="1">
    <citation type="submission" date="2020-09" db="EMBL/GenBank/DDBJ databases">
        <title>Genome-Enabled Discovery of Anthraquinone Biosynthesis in Senna tora.</title>
        <authorList>
            <person name="Kang S.-H."/>
            <person name="Pandey R.P."/>
            <person name="Lee C.-M."/>
            <person name="Sim J.-S."/>
            <person name="Jeong J.-T."/>
            <person name="Choi B.-S."/>
            <person name="Jung M."/>
            <person name="Ginzburg D."/>
            <person name="Zhao K."/>
            <person name="Won S.Y."/>
            <person name="Oh T.-J."/>
            <person name="Yu Y."/>
            <person name="Kim N.-H."/>
            <person name="Lee O.R."/>
            <person name="Lee T.-H."/>
            <person name="Bashyal P."/>
            <person name="Kim T.-S."/>
            <person name="Lee W.-H."/>
            <person name="Kawkins C."/>
            <person name="Kim C.-K."/>
            <person name="Kim J.S."/>
            <person name="Ahn B.O."/>
            <person name="Rhee S.Y."/>
            <person name="Sohng J.K."/>
        </authorList>
    </citation>
    <scope>NUCLEOTIDE SEQUENCE</scope>
    <source>
        <tissue evidence="2">Leaf</tissue>
    </source>
</reference>
<comment type="caution">
    <text evidence="2">The sequence shown here is derived from an EMBL/GenBank/DDBJ whole genome shotgun (WGS) entry which is preliminary data.</text>
</comment>
<organism evidence="2 3">
    <name type="scientific">Senna tora</name>
    <dbReference type="NCBI Taxonomy" id="362788"/>
    <lineage>
        <taxon>Eukaryota</taxon>
        <taxon>Viridiplantae</taxon>
        <taxon>Streptophyta</taxon>
        <taxon>Embryophyta</taxon>
        <taxon>Tracheophyta</taxon>
        <taxon>Spermatophyta</taxon>
        <taxon>Magnoliopsida</taxon>
        <taxon>eudicotyledons</taxon>
        <taxon>Gunneridae</taxon>
        <taxon>Pentapetalae</taxon>
        <taxon>rosids</taxon>
        <taxon>fabids</taxon>
        <taxon>Fabales</taxon>
        <taxon>Fabaceae</taxon>
        <taxon>Caesalpinioideae</taxon>
        <taxon>Cassia clade</taxon>
        <taxon>Senna</taxon>
    </lineage>
</organism>
<dbReference type="OrthoDB" id="17560at2759"/>
<proteinExistence type="predicted"/>
<dbReference type="InterPro" id="IPR029058">
    <property type="entry name" value="AB_hydrolase_fold"/>
</dbReference>
<dbReference type="Gene3D" id="3.40.50.1820">
    <property type="entry name" value="alpha/beta hydrolase"/>
    <property type="match status" value="1"/>
</dbReference>
<evidence type="ECO:0000313" key="2">
    <source>
        <dbReference type="EMBL" id="KAF7837221.1"/>
    </source>
</evidence>
<dbReference type="SUPFAM" id="SSF53474">
    <property type="entry name" value="alpha/beta-Hydrolases"/>
    <property type="match status" value="1"/>
</dbReference>
<dbReference type="AlphaFoldDB" id="A0A835CBI0"/>
<dbReference type="EMBL" id="JAAIUW010000003">
    <property type="protein sequence ID" value="KAF7837221.1"/>
    <property type="molecule type" value="Genomic_DNA"/>
</dbReference>
<evidence type="ECO:0000313" key="3">
    <source>
        <dbReference type="Proteomes" id="UP000634136"/>
    </source>
</evidence>
<dbReference type="PANTHER" id="PTHR17630:SF96">
    <property type="entry name" value="ENDO-1,3-1,4-BETA-D-GLUCANASE-LIKE PROTEIN"/>
    <property type="match status" value="1"/>
</dbReference>
<protein>
    <submittedName>
        <fullName evidence="2">Endo-1,3-1,4-beta-D-glucanase-like</fullName>
    </submittedName>
</protein>
<accession>A0A835CBI0</accession>
<evidence type="ECO:0000259" key="1">
    <source>
        <dbReference type="Pfam" id="PF01738"/>
    </source>
</evidence>
<gene>
    <name evidence="2" type="ORF">G2W53_005703</name>
</gene>
<sequence>MSGPECCSNPPILNPNSGAGHVQKLGGLDTYITGPSNSKHAVLLVSEVFGMLKNKAFEDAKPVIEALKRKGVLAIGAASFCWGAKCVVELAKSGMIQAVVLFHPSFITLDDIKGVNIPIVVLGAEIDKYFPPELVNQFEEILTAKLGVDCYVKVVPKVSHGWTVRYNSEDDVAVMAAEAAHQKLLDWFLKHVN</sequence>
<name>A0A835CBI0_9FABA</name>
<dbReference type="Proteomes" id="UP000634136">
    <property type="component" value="Unassembled WGS sequence"/>
</dbReference>
<dbReference type="GO" id="GO:0016787">
    <property type="term" value="F:hydrolase activity"/>
    <property type="evidence" value="ECO:0007669"/>
    <property type="project" value="InterPro"/>
</dbReference>
<dbReference type="PANTHER" id="PTHR17630">
    <property type="entry name" value="DIENELACTONE HYDROLASE"/>
    <property type="match status" value="1"/>
</dbReference>